<dbReference type="InterPro" id="IPR006029">
    <property type="entry name" value="Neurotrans-gated_channel_TM"/>
</dbReference>
<dbReference type="SUPFAM" id="SSF63712">
    <property type="entry name" value="Nicotinic receptor ligand binding domain-like"/>
    <property type="match status" value="1"/>
</dbReference>
<evidence type="ECO:0000256" key="15">
    <source>
        <dbReference type="SAM" id="MobiDB-lite"/>
    </source>
</evidence>
<keyword evidence="11" id="KW-1071">Ligand-gated ion channel</keyword>
<evidence type="ECO:0000256" key="11">
    <source>
        <dbReference type="ARBA" id="ARBA00023286"/>
    </source>
</evidence>
<keyword evidence="19" id="KW-1185">Reference proteome</keyword>
<keyword evidence="6 14" id="KW-0406">Ion transport</keyword>
<dbReference type="Pfam" id="PF02932">
    <property type="entry name" value="Neur_chan_memb"/>
    <property type="match status" value="1"/>
</dbReference>
<dbReference type="GO" id="GO:0004888">
    <property type="term" value="F:transmembrane signaling receptor activity"/>
    <property type="evidence" value="ECO:0007669"/>
    <property type="project" value="InterPro"/>
</dbReference>
<feature type="transmembrane region" description="Helical" evidence="14">
    <location>
        <begin position="243"/>
        <end position="266"/>
    </location>
</feature>
<evidence type="ECO:0000259" key="16">
    <source>
        <dbReference type="Pfam" id="PF02931"/>
    </source>
</evidence>
<accession>A0AAE1A094</accession>
<dbReference type="Proteomes" id="UP001283361">
    <property type="component" value="Unassembled WGS sequence"/>
</dbReference>
<reference evidence="18" key="1">
    <citation type="journal article" date="2023" name="G3 (Bethesda)">
        <title>A reference genome for the long-term kleptoplast-retaining sea slug Elysia crispata morphotype clarki.</title>
        <authorList>
            <person name="Eastman K.E."/>
            <person name="Pendleton A.L."/>
            <person name="Shaikh M.A."/>
            <person name="Suttiyut T."/>
            <person name="Ogas R."/>
            <person name="Tomko P."/>
            <person name="Gavelis G."/>
            <person name="Widhalm J.R."/>
            <person name="Wisecaver J.H."/>
        </authorList>
    </citation>
    <scope>NUCLEOTIDE SEQUENCE</scope>
    <source>
        <strain evidence="18">ECLA1</strain>
    </source>
</reference>
<evidence type="ECO:0000256" key="1">
    <source>
        <dbReference type="ARBA" id="ARBA00022448"/>
    </source>
</evidence>
<comment type="subcellular location">
    <subcellularLocation>
        <location evidence="13">Synaptic cell membrane</location>
        <topology evidence="13">Multi-pass membrane protein</topology>
    </subcellularLocation>
</comment>
<evidence type="ECO:0000256" key="4">
    <source>
        <dbReference type="ARBA" id="ARBA00022989"/>
    </source>
</evidence>
<evidence type="ECO:0000256" key="8">
    <source>
        <dbReference type="ARBA" id="ARBA00023157"/>
    </source>
</evidence>
<dbReference type="InterPro" id="IPR006202">
    <property type="entry name" value="Neur_chan_lig-bd"/>
</dbReference>
<feature type="transmembrane region" description="Helical" evidence="14">
    <location>
        <begin position="303"/>
        <end position="326"/>
    </location>
</feature>
<name>A0AAE1A094_9GAST</name>
<dbReference type="PRINTS" id="PR00252">
    <property type="entry name" value="NRIONCHANNEL"/>
</dbReference>
<evidence type="ECO:0000256" key="3">
    <source>
        <dbReference type="ARBA" id="ARBA00022692"/>
    </source>
</evidence>
<keyword evidence="2" id="KW-1003">Cell membrane</keyword>
<dbReference type="Gene3D" id="1.20.58.390">
    <property type="entry name" value="Neurotransmitter-gated ion-channel transmembrane domain"/>
    <property type="match status" value="1"/>
</dbReference>
<evidence type="ECO:0000256" key="14">
    <source>
        <dbReference type="RuleBase" id="RU000687"/>
    </source>
</evidence>
<keyword evidence="12 14" id="KW-0407">Ion channel</keyword>
<dbReference type="InterPro" id="IPR036719">
    <property type="entry name" value="Neuro-gated_channel_TM_sf"/>
</dbReference>
<dbReference type="PROSITE" id="PS00236">
    <property type="entry name" value="NEUROTR_ION_CHANNEL"/>
    <property type="match status" value="1"/>
</dbReference>
<dbReference type="CDD" id="cd18989">
    <property type="entry name" value="LGIC_ECD_cation"/>
    <property type="match status" value="1"/>
</dbReference>
<comment type="caution">
    <text evidence="18">The sequence shown here is derived from an EMBL/GenBank/DDBJ whole genome shotgun (WGS) entry which is preliminary data.</text>
</comment>
<dbReference type="InterPro" id="IPR038050">
    <property type="entry name" value="Neuro_actylchol_rec"/>
</dbReference>
<dbReference type="PRINTS" id="PR00254">
    <property type="entry name" value="NICOTINICR"/>
</dbReference>
<dbReference type="SUPFAM" id="SSF90112">
    <property type="entry name" value="Neurotransmitter-gated ion-channel transmembrane pore"/>
    <property type="match status" value="1"/>
</dbReference>
<evidence type="ECO:0000256" key="9">
    <source>
        <dbReference type="ARBA" id="ARBA00023170"/>
    </source>
</evidence>
<feature type="signal peptide" evidence="14">
    <location>
        <begin position="1"/>
        <end position="25"/>
    </location>
</feature>
<dbReference type="GO" id="GO:0045211">
    <property type="term" value="C:postsynaptic membrane"/>
    <property type="evidence" value="ECO:0007669"/>
    <property type="project" value="InterPro"/>
</dbReference>
<proteinExistence type="inferred from homology"/>
<evidence type="ECO:0000256" key="12">
    <source>
        <dbReference type="ARBA" id="ARBA00023303"/>
    </source>
</evidence>
<evidence type="ECO:0000256" key="13">
    <source>
        <dbReference type="ARBA" id="ARBA00034099"/>
    </source>
</evidence>
<dbReference type="CDD" id="cd19051">
    <property type="entry name" value="LGIC_TM_cation"/>
    <property type="match status" value="1"/>
</dbReference>
<dbReference type="Pfam" id="PF02931">
    <property type="entry name" value="Neur_chan_LBD"/>
    <property type="match status" value="1"/>
</dbReference>
<dbReference type="PANTHER" id="PTHR18945">
    <property type="entry name" value="NEUROTRANSMITTER GATED ION CHANNEL"/>
    <property type="match status" value="1"/>
</dbReference>
<evidence type="ECO:0000313" key="18">
    <source>
        <dbReference type="EMBL" id="KAK3778735.1"/>
    </source>
</evidence>
<evidence type="ECO:0000313" key="19">
    <source>
        <dbReference type="Proteomes" id="UP001283361"/>
    </source>
</evidence>
<evidence type="ECO:0000259" key="17">
    <source>
        <dbReference type="Pfam" id="PF02932"/>
    </source>
</evidence>
<keyword evidence="8" id="KW-1015">Disulfide bond</keyword>
<keyword evidence="1 14" id="KW-0813">Transport</keyword>
<comment type="caution">
    <text evidence="14">Lacks conserved residue(s) required for the propagation of feature annotation.</text>
</comment>
<feature type="region of interest" description="Disordered" evidence="15">
    <location>
        <begin position="397"/>
        <end position="426"/>
    </location>
</feature>
<organism evidence="18 19">
    <name type="scientific">Elysia crispata</name>
    <name type="common">lettuce slug</name>
    <dbReference type="NCBI Taxonomy" id="231223"/>
    <lineage>
        <taxon>Eukaryota</taxon>
        <taxon>Metazoa</taxon>
        <taxon>Spiralia</taxon>
        <taxon>Lophotrochozoa</taxon>
        <taxon>Mollusca</taxon>
        <taxon>Gastropoda</taxon>
        <taxon>Heterobranchia</taxon>
        <taxon>Euthyneura</taxon>
        <taxon>Panpulmonata</taxon>
        <taxon>Sacoglossa</taxon>
        <taxon>Placobranchoidea</taxon>
        <taxon>Plakobranchidae</taxon>
        <taxon>Elysia</taxon>
    </lineage>
</organism>
<evidence type="ECO:0000256" key="5">
    <source>
        <dbReference type="ARBA" id="ARBA00023018"/>
    </source>
</evidence>
<dbReference type="AlphaFoldDB" id="A0AAE1A094"/>
<comment type="similarity">
    <text evidence="14">Belongs to the ligand-gated ion channel (TC 1.A.9) family.</text>
</comment>
<keyword evidence="10" id="KW-0325">Glycoprotein</keyword>
<dbReference type="InterPro" id="IPR036734">
    <property type="entry name" value="Neur_chan_lig-bd_sf"/>
</dbReference>
<dbReference type="FunFam" id="2.70.170.10:FF:000028">
    <property type="entry name" value="AcetylCholine Receptor"/>
    <property type="match status" value="1"/>
</dbReference>
<evidence type="ECO:0000256" key="7">
    <source>
        <dbReference type="ARBA" id="ARBA00023136"/>
    </source>
</evidence>
<keyword evidence="4 14" id="KW-1133">Transmembrane helix</keyword>
<keyword evidence="9" id="KW-0675">Receptor</keyword>
<dbReference type="GO" id="GO:0022848">
    <property type="term" value="F:acetylcholine-gated monoatomic cation-selective channel activity"/>
    <property type="evidence" value="ECO:0007669"/>
    <property type="project" value="InterPro"/>
</dbReference>
<gene>
    <name evidence="18" type="ORF">RRG08_013006</name>
</gene>
<dbReference type="Gene3D" id="2.70.170.10">
    <property type="entry name" value="Neurotransmitter-gated ion-channel ligand-binding domain"/>
    <property type="match status" value="1"/>
</dbReference>
<keyword evidence="7 14" id="KW-0472">Membrane</keyword>
<evidence type="ECO:0000256" key="6">
    <source>
        <dbReference type="ARBA" id="ARBA00023065"/>
    </source>
</evidence>
<keyword evidence="14" id="KW-0732">Signal</keyword>
<keyword evidence="5" id="KW-0770">Synapse</keyword>
<feature type="chain" id="PRO_5041778772" evidence="14">
    <location>
        <begin position="26"/>
        <end position="466"/>
    </location>
</feature>
<sequence>MKASSTGKSLLLICIFCFLSPHVDGQYGKEVYENLTATIFNGYDKRIRPTLYGGPTYVDMVFEPLSIIGLDENSQVLSTFGRMYYQWSDEVLAWNSSDYSGITNFLWPQDDVWLPDIIIANSVEEEKRQGYKEMPVRIRHTGKILWVPSSIFQTSCDMDVTFYPFDTQICSIVISAKMSTYHDIEVRSHFTSQLGTGQTGVTWVSYSPGGSWDLQSITIEDLSAVGGVTRFQFKLKLKRLRTYYVVNIIIPVIFLSLTASLVFYLPADAGEKIEMSMTVLLAYAVYLTIIADNMPQTSMQVSLLAVYLTILLAVTAMGVVLSVVVLNLHHTSDETPIGARTEAFARYVRRYLRLGQHPKKLSNKVRPVLNTPATTLTDADFLSTKNGHMNHMAPPMDARSPSKLGRNKEHGSFVSNSSKTTNDGEEREIMTWPKVAEAIDRLLFLAFTCLVFFVTIILLPYMAIMS</sequence>
<feature type="domain" description="Neurotransmitter-gated ion-channel transmembrane" evidence="17">
    <location>
        <begin position="248"/>
        <end position="458"/>
    </location>
</feature>
<evidence type="ECO:0000256" key="10">
    <source>
        <dbReference type="ARBA" id="ARBA00023180"/>
    </source>
</evidence>
<protein>
    <submittedName>
        <fullName evidence="18">Uncharacterized protein</fullName>
    </submittedName>
</protein>
<dbReference type="InterPro" id="IPR002394">
    <property type="entry name" value="Nicotinic_acetylcholine_rcpt"/>
</dbReference>
<dbReference type="EMBL" id="JAWDGP010002895">
    <property type="protein sequence ID" value="KAK3778735.1"/>
    <property type="molecule type" value="Genomic_DNA"/>
</dbReference>
<evidence type="ECO:0000256" key="2">
    <source>
        <dbReference type="ARBA" id="ARBA00022475"/>
    </source>
</evidence>
<feature type="domain" description="Neurotransmitter-gated ion-channel ligand-binding" evidence="16">
    <location>
        <begin position="33"/>
        <end position="239"/>
    </location>
</feature>
<dbReference type="InterPro" id="IPR006201">
    <property type="entry name" value="Neur_channel"/>
</dbReference>
<feature type="transmembrane region" description="Helical" evidence="14">
    <location>
        <begin position="442"/>
        <end position="464"/>
    </location>
</feature>
<keyword evidence="3 14" id="KW-0812">Transmembrane</keyword>
<dbReference type="InterPro" id="IPR018000">
    <property type="entry name" value="Neurotransmitter_ion_chnl_CS"/>
</dbReference>